<keyword evidence="4" id="KW-0808">Transferase</keyword>
<keyword evidence="5" id="KW-0812">Transmembrane</keyword>
<organism evidence="6 7">
    <name type="scientific">Meloidogyne javanica</name>
    <name type="common">Root-knot nematode worm</name>
    <dbReference type="NCBI Taxonomy" id="6303"/>
    <lineage>
        <taxon>Eukaryota</taxon>
        <taxon>Metazoa</taxon>
        <taxon>Ecdysozoa</taxon>
        <taxon>Nematoda</taxon>
        <taxon>Chromadorea</taxon>
        <taxon>Rhabditida</taxon>
        <taxon>Tylenchina</taxon>
        <taxon>Tylenchomorpha</taxon>
        <taxon>Tylenchoidea</taxon>
        <taxon>Meloidogynidae</taxon>
        <taxon>Meloidogyninae</taxon>
        <taxon>Meloidogyne</taxon>
        <taxon>Meloidogyne incognita group</taxon>
    </lineage>
</organism>
<evidence type="ECO:0000256" key="5">
    <source>
        <dbReference type="SAM" id="Phobius"/>
    </source>
</evidence>
<proteinExistence type="inferred from homology"/>
<evidence type="ECO:0000256" key="4">
    <source>
        <dbReference type="ARBA" id="ARBA00022679"/>
    </source>
</evidence>
<dbReference type="GO" id="GO:0015020">
    <property type="term" value="F:glucuronosyltransferase activity"/>
    <property type="evidence" value="ECO:0007669"/>
    <property type="project" value="UniProtKB-EC"/>
</dbReference>
<dbReference type="PANTHER" id="PTHR48043:SF145">
    <property type="entry name" value="FI06409P-RELATED"/>
    <property type="match status" value="1"/>
</dbReference>
<dbReference type="AlphaFoldDB" id="A0A915M5Y0"/>
<evidence type="ECO:0000256" key="1">
    <source>
        <dbReference type="ARBA" id="ARBA00009995"/>
    </source>
</evidence>
<feature type="transmembrane region" description="Helical" evidence="5">
    <location>
        <begin position="293"/>
        <end position="319"/>
    </location>
</feature>
<evidence type="ECO:0000313" key="7">
    <source>
        <dbReference type="WBParaSite" id="scaffold3314_cov192.g6428"/>
    </source>
</evidence>
<evidence type="ECO:0000313" key="6">
    <source>
        <dbReference type="Proteomes" id="UP000887561"/>
    </source>
</evidence>
<dbReference type="SUPFAM" id="SSF53756">
    <property type="entry name" value="UDP-Glycosyltransferase/glycogen phosphorylase"/>
    <property type="match status" value="1"/>
</dbReference>
<sequence length="366" mass="42888">MLVYTDKEKVKMPQGYFNVIKIPVDERHYDENQPEGKKLFKYRIIPEYRNFGIYEEISKNVLIDIHNDDNNPNFKKIFDWLRSQNYFFGIAEFEVMPASFAVFEALGIKITFDVMNTSLYTRFVQFYFDGHNRKEEENFYKFVPEANDRMRNDFEKGDGLYENSQYKHSKFEDLYKNVNFHFVNQHPLGRFQYFPDFDNVMYIGGIVVEEQGILTKEKNEIDDPECIVYVAFGTVHEDGGLKDHLLEMLNIFNGHQNCLFKIRIGKNEITETYKAVNIQFLEGFAPQQEILDYLFSFDFLTIFLIYGSAMYAGVPLLCIPKFADIEGKKYLEKATEKRNEILSVGPFKNMFLNTIIGIAEGNPGGQ</sequence>
<protein>
    <recommendedName>
        <fullName evidence="2">glucuronosyltransferase</fullName>
        <ecNumber evidence="2">2.4.1.17</ecNumber>
    </recommendedName>
</protein>
<name>A0A915M5Y0_MELJA</name>
<dbReference type="WBParaSite" id="scaffold3314_cov192.g6428">
    <property type="protein sequence ID" value="scaffold3314_cov192.g6428"/>
    <property type="gene ID" value="scaffold3314_cov192.g6428"/>
</dbReference>
<evidence type="ECO:0000256" key="3">
    <source>
        <dbReference type="ARBA" id="ARBA00022676"/>
    </source>
</evidence>
<dbReference type="EC" id="2.4.1.17" evidence="2"/>
<accession>A0A915M5Y0</accession>
<keyword evidence="5" id="KW-0472">Membrane</keyword>
<reference evidence="7" key="1">
    <citation type="submission" date="2022-11" db="UniProtKB">
        <authorList>
            <consortium name="WormBaseParasite"/>
        </authorList>
    </citation>
    <scope>IDENTIFICATION</scope>
</reference>
<comment type="similarity">
    <text evidence="1">Belongs to the UDP-glycosyltransferase family.</text>
</comment>
<dbReference type="InterPro" id="IPR050271">
    <property type="entry name" value="UDP-glycosyltransferase"/>
</dbReference>
<keyword evidence="5" id="KW-1133">Transmembrane helix</keyword>
<keyword evidence="3" id="KW-0328">Glycosyltransferase</keyword>
<dbReference type="Proteomes" id="UP000887561">
    <property type="component" value="Unplaced"/>
</dbReference>
<dbReference type="Gene3D" id="3.40.50.2000">
    <property type="entry name" value="Glycogen Phosphorylase B"/>
    <property type="match status" value="1"/>
</dbReference>
<evidence type="ECO:0000256" key="2">
    <source>
        <dbReference type="ARBA" id="ARBA00012544"/>
    </source>
</evidence>
<dbReference type="PANTHER" id="PTHR48043">
    <property type="entry name" value="EG:EG0003.4 PROTEIN-RELATED"/>
    <property type="match status" value="1"/>
</dbReference>
<keyword evidence="6" id="KW-1185">Reference proteome</keyword>